<evidence type="ECO:0000313" key="2">
    <source>
        <dbReference type="Proteomes" id="UP000596117"/>
    </source>
</evidence>
<dbReference type="SUPFAM" id="SSF52402">
    <property type="entry name" value="Adenine nucleotide alpha hydrolases-like"/>
    <property type="match status" value="2"/>
</dbReference>
<dbReference type="EMBL" id="CP066026">
    <property type="protein sequence ID" value="QQB88506.1"/>
    <property type="molecule type" value="Genomic_DNA"/>
</dbReference>
<evidence type="ECO:0000313" key="1">
    <source>
        <dbReference type="EMBL" id="QQB88506.1"/>
    </source>
</evidence>
<dbReference type="RefSeq" id="WP_198478725.1">
    <property type="nucleotide sequence ID" value="NZ_CP066026.1"/>
</dbReference>
<proteinExistence type="predicted"/>
<dbReference type="Gene3D" id="3.40.50.12370">
    <property type="match status" value="1"/>
</dbReference>
<name>A0A7T4GGN3_BREDI</name>
<accession>A0A7T4GGN3</accession>
<sequence length="288" mass="29349">MSMGLKLIMALASGSGGDERAAAFAARLAVQHEARAEILPTYANAAADMIGLGAALGVSLSQTSIDELLAAESEVLRHIERDARAAADEAGAAFGTGEGVSRVAVLGRSPGPVLSLCRQTALADLVVVAHDNAGASPMRRHLGELLLGYGAPVLVGRGDPDGLTGAAVIAWDGSPQAGRAVRAALPLLAKTSAVHIAQCVSGLDVQGCDPDPGRLKTYLKLHGVKAGDVIQAEGADEGVALLAAAQSRQAGLFVAGAWGRSRVQETIFGGATRTFLQEKDGPSLLLMH</sequence>
<organism evidence="1 2">
    <name type="scientific">Brevundimonas diminuta</name>
    <name type="common">Pseudomonas diminuta</name>
    <dbReference type="NCBI Taxonomy" id="293"/>
    <lineage>
        <taxon>Bacteria</taxon>
        <taxon>Pseudomonadati</taxon>
        <taxon>Pseudomonadota</taxon>
        <taxon>Alphaproteobacteria</taxon>
        <taxon>Caulobacterales</taxon>
        <taxon>Caulobacteraceae</taxon>
        <taxon>Brevundimonas</taxon>
    </lineage>
</organism>
<protein>
    <submittedName>
        <fullName evidence="1">Universal stress protein</fullName>
    </submittedName>
</protein>
<gene>
    <name evidence="1" type="ORF">I6H83_15465</name>
</gene>
<reference evidence="1 2" key="1">
    <citation type="submission" date="2020-12" db="EMBL/GenBank/DDBJ databases">
        <title>FDA dAtabase for Regulatory Grade micrObial Sequences (FDA-ARGOS): Supporting development and validation of Infectious Disease Dx tests.</title>
        <authorList>
            <person name="Kerrigan L."/>
            <person name="Long C."/>
            <person name="Tallon L."/>
            <person name="Sadzewicz L."/>
            <person name="Zhao X."/>
            <person name="Boylan J."/>
            <person name="Ott S."/>
            <person name="Bowen H."/>
            <person name="Vavikolanu K."/>
            <person name="Mehta A."/>
            <person name="Aluvathingal J."/>
            <person name="Nadendla S."/>
            <person name="Yan Y."/>
            <person name="Sichtig H."/>
        </authorList>
    </citation>
    <scope>NUCLEOTIDE SEQUENCE [LARGE SCALE GENOMIC DNA]</scope>
    <source>
        <strain evidence="1 2">FDAARGOS_1026</strain>
    </source>
</reference>
<dbReference type="Proteomes" id="UP000596117">
    <property type="component" value="Chromosome"/>
</dbReference>
<keyword evidence="2" id="KW-1185">Reference proteome</keyword>